<evidence type="ECO:0000313" key="3">
    <source>
        <dbReference type="EMBL" id="OAQ95116.1"/>
    </source>
</evidence>
<evidence type="ECO:0000256" key="1">
    <source>
        <dbReference type="SAM" id="MobiDB-lite"/>
    </source>
</evidence>
<name>A0A179HX69_PURLI</name>
<dbReference type="EMBL" id="LSBH01000001">
    <property type="protein sequence ID" value="OAQ87161.1"/>
    <property type="molecule type" value="Genomic_DNA"/>
</dbReference>
<feature type="region of interest" description="Disordered" evidence="1">
    <location>
        <begin position="137"/>
        <end position="160"/>
    </location>
</feature>
<proteinExistence type="predicted"/>
<organism evidence="3 4">
    <name type="scientific">Purpureocillium lilacinum</name>
    <name type="common">Paecilomyces lilacinus</name>
    <dbReference type="NCBI Taxonomy" id="33203"/>
    <lineage>
        <taxon>Eukaryota</taxon>
        <taxon>Fungi</taxon>
        <taxon>Dikarya</taxon>
        <taxon>Ascomycota</taxon>
        <taxon>Pezizomycotina</taxon>
        <taxon>Sordariomycetes</taxon>
        <taxon>Hypocreomycetidae</taxon>
        <taxon>Hypocreales</taxon>
        <taxon>Ophiocordycipitaceae</taxon>
        <taxon>Purpureocillium</taxon>
    </lineage>
</organism>
<dbReference type="Proteomes" id="UP000078340">
    <property type="component" value="Unassembled WGS sequence"/>
</dbReference>
<gene>
    <name evidence="2" type="ORF">VFPBJ_01201</name>
    <name evidence="3" type="ORF">VFPFJ_01225</name>
</gene>
<reference evidence="3 4" key="1">
    <citation type="submission" date="2016-02" db="EMBL/GenBank/DDBJ databases">
        <title>Biosynthesis of antibiotic leucinostatins and their inhibition on Phytophthora in bio-control Purpureocillium lilacinum.</title>
        <authorList>
            <person name="Wang G."/>
            <person name="Liu Z."/>
            <person name="Lin R."/>
            <person name="Li E."/>
            <person name="Mao Z."/>
            <person name="Ling J."/>
            <person name="Yin W."/>
            <person name="Xie B."/>
        </authorList>
    </citation>
    <scope>NUCLEOTIDE SEQUENCE [LARGE SCALE GENOMIC DNA]</scope>
    <source>
        <strain evidence="2">PLBJ-1</strain>
        <strain evidence="3">PLFJ-1</strain>
    </source>
</reference>
<evidence type="ECO:0000313" key="2">
    <source>
        <dbReference type="EMBL" id="OAQ87161.1"/>
    </source>
</evidence>
<dbReference type="AlphaFoldDB" id="A0A179HX69"/>
<evidence type="ECO:0000313" key="4">
    <source>
        <dbReference type="Proteomes" id="UP000078340"/>
    </source>
</evidence>
<dbReference type="Proteomes" id="UP000078240">
    <property type="component" value="Unassembled WGS sequence"/>
</dbReference>
<sequence>MTDLASGQFAKRAGTSGPISLAIDDVRTIDRRAVDRLSRHGDFRQVIERLTRQLIQCQAAFSQEKPSFVVEIIVVILEFASSCPTRSQVGTLDDSNSFTATPSYVRAFSSRMLARTHVGARRGGPHLCLLLSRWPSSAASKSSGGVPHERTSPLSPEDSVAQSTKYNSRLFPRLNKQQGGREGHSQYAAAHSCSLCIGC</sequence>
<accession>A0A179HX69</accession>
<protein>
    <submittedName>
        <fullName evidence="3">Uncharacterized protein</fullName>
    </submittedName>
</protein>
<dbReference type="EMBL" id="LSBI01000001">
    <property type="protein sequence ID" value="OAQ95116.1"/>
    <property type="molecule type" value="Genomic_DNA"/>
</dbReference>
<comment type="caution">
    <text evidence="3">The sequence shown here is derived from an EMBL/GenBank/DDBJ whole genome shotgun (WGS) entry which is preliminary data.</text>
</comment>